<sequence length="275" mass="31437">MYTLRTALRSSQFAGSPGFRRRCISGCVQALGRNRLVALLYCFYRVHYLELFFYIKDLVLDTDFMRQNAVILDYNENKIVFSKKALHAPLVSYMSARTEQKLASAVMTYFEDRGHRKEVIVYRGVCWMTCKKCTMNRGHGWKRKSEERWKSGNKKVSKQASLQPILVQDLLEKIGIDVVGPIRRSMRGNKYMITAIEYASKYVVTKAVPRVTAEAISDFLINEIFCKFGSIYEMLKNTRGRGGARRVLAEPLRLSGGRHLLAAPQAFGTFTNSSL</sequence>
<dbReference type="SUPFAM" id="SSF53098">
    <property type="entry name" value="Ribonuclease H-like"/>
    <property type="match status" value="1"/>
</dbReference>
<dbReference type="OrthoDB" id="7515391at2759"/>
<protein>
    <submittedName>
        <fullName evidence="1">Uncharacterized protein</fullName>
    </submittedName>
</protein>
<proteinExistence type="predicted"/>
<gene>
    <name evidence="1" type="ORF">EVAR_34660_1</name>
</gene>
<reference evidence="1 2" key="1">
    <citation type="journal article" date="2019" name="Commun. Biol.">
        <title>The bagworm genome reveals a unique fibroin gene that provides high tensile strength.</title>
        <authorList>
            <person name="Kono N."/>
            <person name="Nakamura H."/>
            <person name="Ohtoshi R."/>
            <person name="Tomita M."/>
            <person name="Numata K."/>
            <person name="Arakawa K."/>
        </authorList>
    </citation>
    <scope>NUCLEOTIDE SEQUENCE [LARGE SCALE GENOMIC DNA]</scope>
</reference>
<dbReference type="GO" id="GO:0003676">
    <property type="term" value="F:nucleic acid binding"/>
    <property type="evidence" value="ECO:0007669"/>
    <property type="project" value="InterPro"/>
</dbReference>
<dbReference type="InterPro" id="IPR036397">
    <property type="entry name" value="RNaseH_sf"/>
</dbReference>
<name>A0A4C1VG77_EUMVA</name>
<dbReference type="Proteomes" id="UP000299102">
    <property type="component" value="Unassembled WGS sequence"/>
</dbReference>
<dbReference type="InterPro" id="IPR012337">
    <property type="entry name" value="RNaseH-like_sf"/>
</dbReference>
<dbReference type="EMBL" id="BGZK01000336">
    <property type="protein sequence ID" value="GBP37623.1"/>
    <property type="molecule type" value="Genomic_DNA"/>
</dbReference>
<evidence type="ECO:0000313" key="1">
    <source>
        <dbReference type="EMBL" id="GBP37623.1"/>
    </source>
</evidence>
<dbReference type="AlphaFoldDB" id="A0A4C1VG77"/>
<evidence type="ECO:0000313" key="2">
    <source>
        <dbReference type="Proteomes" id="UP000299102"/>
    </source>
</evidence>
<organism evidence="1 2">
    <name type="scientific">Eumeta variegata</name>
    <name type="common">Bagworm moth</name>
    <name type="synonym">Eumeta japonica</name>
    <dbReference type="NCBI Taxonomy" id="151549"/>
    <lineage>
        <taxon>Eukaryota</taxon>
        <taxon>Metazoa</taxon>
        <taxon>Ecdysozoa</taxon>
        <taxon>Arthropoda</taxon>
        <taxon>Hexapoda</taxon>
        <taxon>Insecta</taxon>
        <taxon>Pterygota</taxon>
        <taxon>Neoptera</taxon>
        <taxon>Endopterygota</taxon>
        <taxon>Lepidoptera</taxon>
        <taxon>Glossata</taxon>
        <taxon>Ditrysia</taxon>
        <taxon>Tineoidea</taxon>
        <taxon>Psychidae</taxon>
        <taxon>Oiketicinae</taxon>
        <taxon>Eumeta</taxon>
    </lineage>
</organism>
<dbReference type="Gene3D" id="3.30.420.10">
    <property type="entry name" value="Ribonuclease H-like superfamily/Ribonuclease H"/>
    <property type="match status" value="1"/>
</dbReference>
<keyword evidence="2" id="KW-1185">Reference proteome</keyword>
<accession>A0A4C1VG77</accession>
<comment type="caution">
    <text evidence="1">The sequence shown here is derived from an EMBL/GenBank/DDBJ whole genome shotgun (WGS) entry which is preliminary data.</text>
</comment>